<evidence type="ECO:0000256" key="5">
    <source>
        <dbReference type="ARBA" id="ARBA00038359"/>
    </source>
</evidence>
<accession>A0A3E2HD86</accession>
<dbReference type="GO" id="GO:0016020">
    <property type="term" value="C:membrane"/>
    <property type="evidence" value="ECO:0007669"/>
    <property type="project" value="UniProtKB-SubCell"/>
</dbReference>
<name>A0A3E2HD86_SCYLI</name>
<feature type="region of interest" description="Disordered" evidence="6">
    <location>
        <begin position="349"/>
        <end position="369"/>
    </location>
</feature>
<dbReference type="EMBL" id="NCSJ02000078">
    <property type="protein sequence ID" value="RFU31307.1"/>
    <property type="molecule type" value="Genomic_DNA"/>
</dbReference>
<evidence type="ECO:0000256" key="2">
    <source>
        <dbReference type="ARBA" id="ARBA00022692"/>
    </source>
</evidence>
<feature type="transmembrane region" description="Helical" evidence="7">
    <location>
        <begin position="206"/>
        <end position="227"/>
    </location>
</feature>
<feature type="non-terminal residue" evidence="9">
    <location>
        <position position="369"/>
    </location>
</feature>
<dbReference type="OrthoDB" id="3648173at2759"/>
<feature type="transmembrane region" description="Helical" evidence="7">
    <location>
        <begin position="129"/>
        <end position="153"/>
    </location>
</feature>
<evidence type="ECO:0000256" key="7">
    <source>
        <dbReference type="SAM" id="Phobius"/>
    </source>
</evidence>
<dbReference type="OMA" id="CINNTAF"/>
<evidence type="ECO:0000259" key="8">
    <source>
        <dbReference type="Pfam" id="PF20684"/>
    </source>
</evidence>
<evidence type="ECO:0000313" key="10">
    <source>
        <dbReference type="Proteomes" id="UP000258309"/>
    </source>
</evidence>
<feature type="non-terminal residue" evidence="9">
    <location>
        <position position="1"/>
    </location>
</feature>
<dbReference type="PANTHER" id="PTHR33048">
    <property type="entry name" value="PTH11-LIKE INTEGRAL MEMBRANE PROTEIN (AFU_ORTHOLOGUE AFUA_5G11245)"/>
    <property type="match status" value="1"/>
</dbReference>
<feature type="transmembrane region" description="Helical" evidence="7">
    <location>
        <begin position="90"/>
        <end position="117"/>
    </location>
</feature>
<dbReference type="InterPro" id="IPR052337">
    <property type="entry name" value="SAT4-like"/>
</dbReference>
<organism evidence="9 10">
    <name type="scientific">Scytalidium lignicola</name>
    <name type="common">Hyphomycete</name>
    <dbReference type="NCBI Taxonomy" id="5539"/>
    <lineage>
        <taxon>Eukaryota</taxon>
        <taxon>Fungi</taxon>
        <taxon>Dikarya</taxon>
        <taxon>Ascomycota</taxon>
        <taxon>Pezizomycotina</taxon>
        <taxon>Leotiomycetes</taxon>
        <taxon>Leotiomycetes incertae sedis</taxon>
        <taxon>Scytalidium</taxon>
    </lineage>
</organism>
<gene>
    <name evidence="9" type="ORF">B7463_g4999</name>
</gene>
<evidence type="ECO:0000313" key="9">
    <source>
        <dbReference type="EMBL" id="RFU31307.1"/>
    </source>
</evidence>
<comment type="subcellular location">
    <subcellularLocation>
        <location evidence="1">Membrane</location>
        <topology evidence="1">Multi-pass membrane protein</topology>
    </subcellularLocation>
</comment>
<evidence type="ECO:0000256" key="6">
    <source>
        <dbReference type="SAM" id="MobiDB-lite"/>
    </source>
</evidence>
<feature type="transmembrane region" description="Helical" evidence="7">
    <location>
        <begin position="47"/>
        <end position="70"/>
    </location>
</feature>
<feature type="transmembrane region" description="Helical" evidence="7">
    <location>
        <begin position="247"/>
        <end position="265"/>
    </location>
</feature>
<feature type="domain" description="Rhodopsin" evidence="8">
    <location>
        <begin position="31"/>
        <end position="270"/>
    </location>
</feature>
<dbReference type="Pfam" id="PF20684">
    <property type="entry name" value="Fung_rhodopsin"/>
    <property type="match status" value="1"/>
</dbReference>
<evidence type="ECO:0000256" key="1">
    <source>
        <dbReference type="ARBA" id="ARBA00004141"/>
    </source>
</evidence>
<feature type="transmembrane region" description="Helical" evidence="7">
    <location>
        <begin position="12"/>
        <end position="35"/>
    </location>
</feature>
<dbReference type="AlphaFoldDB" id="A0A3E2HD86"/>
<keyword evidence="10" id="KW-1185">Reference proteome</keyword>
<evidence type="ECO:0000256" key="3">
    <source>
        <dbReference type="ARBA" id="ARBA00022989"/>
    </source>
</evidence>
<dbReference type="InterPro" id="IPR049326">
    <property type="entry name" value="Rhodopsin_dom_fungi"/>
</dbReference>
<protein>
    <recommendedName>
        <fullName evidence="8">Rhodopsin domain-containing protein</fullName>
    </recommendedName>
</protein>
<keyword evidence="2 7" id="KW-0812">Transmembrane</keyword>
<comment type="similarity">
    <text evidence="5">Belongs to the SAT4 family.</text>
</comment>
<proteinExistence type="inferred from homology"/>
<keyword evidence="4 7" id="KW-0472">Membrane</keyword>
<dbReference type="STRING" id="5539.A0A3E2HD86"/>
<feature type="compositionally biased region" description="Polar residues" evidence="6">
    <location>
        <begin position="274"/>
        <end position="296"/>
    </location>
</feature>
<dbReference type="PANTHER" id="PTHR33048:SF123">
    <property type="entry name" value="INTEGRAL MEMBRANE PROTEIN"/>
    <property type="match status" value="1"/>
</dbReference>
<comment type="caution">
    <text evidence="9">The sequence shown here is derived from an EMBL/GenBank/DDBJ whole genome shotgun (WGS) entry which is preliminary data.</text>
</comment>
<dbReference type="Proteomes" id="UP000258309">
    <property type="component" value="Unassembled WGS sequence"/>
</dbReference>
<keyword evidence="3 7" id="KW-1133">Transmembrane helix</keyword>
<feature type="region of interest" description="Disordered" evidence="6">
    <location>
        <begin position="274"/>
        <end position="307"/>
    </location>
</feature>
<sequence length="369" mass="41367">MADGHVNKSQQQALIIATAAATSLGGIATVLRTLGRCLIVRKMGWDDWLMLFGMILTFGYLFEVLYGIRFGIGLHDSNLDPKNYEPLLKIFFATEITYALIVVVIKLSILFFYLRLVSIEGFFRTAVKVTIYVLILSVVQAEIVTLTQCIPFHKIYDASETVKGKCINTTAYFYFLATSNVVMDIWILVLPIKTIANIKRPRKEKFVLYAVFGAGVFSCISGIVRLYTIGKFTRSKDPFYDAIPINIWSFVEINAGIVCASVPAMKPLFTSSKHSIHTHSGTPYSQRYRTHNSIPLSGTEPRPQLGDRAEAHGYSIETGGRTGSQERIVQTGIEYEREFSVQEHYIELTPTQKKKKAEESVVELTDSSS</sequence>
<reference evidence="9 10" key="1">
    <citation type="submission" date="2018-05" db="EMBL/GenBank/DDBJ databases">
        <title>Draft genome sequence of Scytalidium lignicola DSM 105466, a ubiquitous saprotrophic fungus.</title>
        <authorList>
            <person name="Buettner E."/>
            <person name="Gebauer A.M."/>
            <person name="Hofrichter M."/>
            <person name="Liers C."/>
            <person name="Kellner H."/>
        </authorList>
    </citation>
    <scope>NUCLEOTIDE SEQUENCE [LARGE SCALE GENOMIC DNA]</scope>
    <source>
        <strain evidence="9 10">DSM 105466</strain>
    </source>
</reference>
<feature type="transmembrane region" description="Helical" evidence="7">
    <location>
        <begin position="173"/>
        <end position="194"/>
    </location>
</feature>
<evidence type="ECO:0000256" key="4">
    <source>
        <dbReference type="ARBA" id="ARBA00023136"/>
    </source>
</evidence>